<organism evidence="2">
    <name type="scientific">Myoviridae sp. ctWb16</name>
    <dbReference type="NCBI Taxonomy" id="2827690"/>
    <lineage>
        <taxon>Viruses</taxon>
        <taxon>Duplodnaviria</taxon>
        <taxon>Heunggongvirae</taxon>
        <taxon>Uroviricota</taxon>
        <taxon>Caudoviricetes</taxon>
    </lineage>
</organism>
<feature type="region of interest" description="Disordered" evidence="1">
    <location>
        <begin position="95"/>
        <end position="152"/>
    </location>
</feature>
<accession>A0A8S5T154</accession>
<reference evidence="2" key="1">
    <citation type="journal article" date="2021" name="Proc. Natl. Acad. Sci. U.S.A.">
        <title>A Catalog of Tens of Thousands of Viruses from Human Metagenomes Reveals Hidden Associations with Chronic Diseases.</title>
        <authorList>
            <person name="Tisza M.J."/>
            <person name="Buck C.B."/>
        </authorList>
    </citation>
    <scope>NUCLEOTIDE SEQUENCE</scope>
    <source>
        <strain evidence="2">CtWb16</strain>
    </source>
</reference>
<feature type="compositionally biased region" description="Basic and acidic residues" evidence="1">
    <location>
        <begin position="95"/>
        <end position="110"/>
    </location>
</feature>
<name>A0A8S5T154_9CAUD</name>
<protein>
    <submittedName>
        <fullName evidence="2">Uncharacterized protein</fullName>
    </submittedName>
</protein>
<dbReference type="EMBL" id="BK032721">
    <property type="protein sequence ID" value="DAF56679.1"/>
    <property type="molecule type" value="Genomic_DNA"/>
</dbReference>
<proteinExistence type="predicted"/>
<evidence type="ECO:0000313" key="2">
    <source>
        <dbReference type="EMBL" id="DAF56679.1"/>
    </source>
</evidence>
<sequence>MNTSYEKLSFYNTFFGGSIDGDNIVSTDFYGNKQIVGVTMKKYQDTLDLLNTYYNKLIELGVIEKEKTPEDIAKEQQQMMQAMFTQMQMMQEKLDNLQKNTDENIMKGENNEYESNSEFVNTEIQSESKSTEQPITVNRKSKNSAKFSKQSN</sequence>
<evidence type="ECO:0000256" key="1">
    <source>
        <dbReference type="SAM" id="MobiDB-lite"/>
    </source>
</evidence>
<feature type="compositionally biased region" description="Polar residues" evidence="1">
    <location>
        <begin position="113"/>
        <end position="152"/>
    </location>
</feature>